<protein>
    <submittedName>
        <fullName evidence="2">DUF4232 domain-containing protein</fullName>
    </submittedName>
</protein>
<organism evidence="2 3">
    <name type="scientific">Nakamurella flava</name>
    <dbReference type="NCBI Taxonomy" id="2576308"/>
    <lineage>
        <taxon>Bacteria</taxon>
        <taxon>Bacillati</taxon>
        <taxon>Actinomycetota</taxon>
        <taxon>Actinomycetes</taxon>
        <taxon>Nakamurellales</taxon>
        <taxon>Nakamurellaceae</taxon>
        <taxon>Nakamurella</taxon>
    </lineage>
</organism>
<dbReference type="Proteomes" id="UP000306985">
    <property type="component" value="Unassembled WGS sequence"/>
</dbReference>
<evidence type="ECO:0000313" key="2">
    <source>
        <dbReference type="EMBL" id="TKV61537.1"/>
    </source>
</evidence>
<dbReference type="OrthoDB" id="3268346at2"/>
<dbReference type="EMBL" id="SZZH01000001">
    <property type="protein sequence ID" value="TKV61537.1"/>
    <property type="molecule type" value="Genomic_DNA"/>
</dbReference>
<accession>A0A4U6QLR5</accession>
<keyword evidence="3" id="KW-1185">Reference proteome</keyword>
<dbReference type="RefSeq" id="WP_137448842.1">
    <property type="nucleotide sequence ID" value="NZ_SZZH01000001.1"/>
</dbReference>
<feature type="domain" description="DUF4232" evidence="1">
    <location>
        <begin position="81"/>
        <end position="215"/>
    </location>
</feature>
<dbReference type="AlphaFoldDB" id="A0A4U6QLR5"/>
<sequence>MLLAGCAQPGSVPPAASAGATDVLPSDVYYSSVLPTSRVELPRGANRPEGAPATPDAELTGEQLDALLMSVASVPSTDNSCTAGDLRLSLDSPDAAAGHHFGRLLATNISGRSCEVQGWPGMGIRGEWGTPFTTVVGQNQPEANPIGVPPADPAVPVMVGPGGHAAAALEWTGSLGGAYDEPASLLVVQFADGQRAATLPLGAEDHVDIGPETTVRIAPWGQAREG</sequence>
<comment type="caution">
    <text evidence="2">The sequence shown here is derived from an EMBL/GenBank/DDBJ whole genome shotgun (WGS) entry which is preliminary data.</text>
</comment>
<dbReference type="Pfam" id="PF14016">
    <property type="entry name" value="DUF4232"/>
    <property type="match status" value="1"/>
</dbReference>
<dbReference type="InterPro" id="IPR025326">
    <property type="entry name" value="DUF4232"/>
</dbReference>
<gene>
    <name evidence="2" type="ORF">FDO65_08185</name>
</gene>
<proteinExistence type="predicted"/>
<name>A0A4U6QLR5_9ACTN</name>
<reference evidence="2 3" key="1">
    <citation type="submission" date="2019-05" db="EMBL/GenBank/DDBJ databases">
        <title>Nakamurella sp. N5BH11, whole genome shotgun sequence.</title>
        <authorList>
            <person name="Tuo L."/>
        </authorList>
    </citation>
    <scope>NUCLEOTIDE SEQUENCE [LARGE SCALE GENOMIC DNA]</scope>
    <source>
        <strain evidence="2 3">N5BH11</strain>
    </source>
</reference>
<evidence type="ECO:0000313" key="3">
    <source>
        <dbReference type="Proteomes" id="UP000306985"/>
    </source>
</evidence>
<evidence type="ECO:0000259" key="1">
    <source>
        <dbReference type="Pfam" id="PF14016"/>
    </source>
</evidence>